<sequence length="200" mass="22523">MQVENVKADAVTMVKVVLASTHLGDRQFADYVFHYIQTNNVEMDVYLGNTLIDLYGRRGSVESAQSVFYQMSDKNIVSWNAMITSYAKAGNLDSARELFDKMPVKDVISWTSMITGYSHSNRFSDALTLFREMMVAKVKPDEITVSNVLSACAHLGALDTGKAVHNYIHAHTIKADLHVGNALIDMYFKCGCIKKRHWEF</sequence>
<reference evidence="3 4" key="1">
    <citation type="submission" date="2020-10" db="EMBL/GenBank/DDBJ databases">
        <title>The Coptis chinensis genome and diversification of protoberbering-type alkaloids.</title>
        <authorList>
            <person name="Wang B."/>
            <person name="Shu S."/>
            <person name="Song C."/>
            <person name="Liu Y."/>
        </authorList>
    </citation>
    <scope>NUCLEOTIDE SEQUENCE [LARGE SCALE GENOMIC DNA]</scope>
    <source>
        <strain evidence="3">HL-2020</strain>
        <tissue evidence="3">Leaf</tissue>
    </source>
</reference>
<protein>
    <recommendedName>
        <fullName evidence="5">Pentatricopeptide repeat-containing protein</fullName>
    </recommendedName>
</protein>
<dbReference type="Gene3D" id="1.25.40.10">
    <property type="entry name" value="Tetratricopeptide repeat domain"/>
    <property type="match status" value="2"/>
</dbReference>
<dbReference type="Proteomes" id="UP000631114">
    <property type="component" value="Unassembled WGS sequence"/>
</dbReference>
<organism evidence="3 4">
    <name type="scientific">Coptis chinensis</name>
    <dbReference type="NCBI Taxonomy" id="261450"/>
    <lineage>
        <taxon>Eukaryota</taxon>
        <taxon>Viridiplantae</taxon>
        <taxon>Streptophyta</taxon>
        <taxon>Embryophyta</taxon>
        <taxon>Tracheophyta</taxon>
        <taxon>Spermatophyta</taxon>
        <taxon>Magnoliopsida</taxon>
        <taxon>Ranunculales</taxon>
        <taxon>Ranunculaceae</taxon>
        <taxon>Coptidoideae</taxon>
        <taxon>Coptis</taxon>
    </lineage>
</organism>
<evidence type="ECO:0000256" key="2">
    <source>
        <dbReference type="PROSITE-ProRule" id="PRU00708"/>
    </source>
</evidence>
<dbReference type="Pfam" id="PF13041">
    <property type="entry name" value="PPR_2"/>
    <property type="match status" value="1"/>
</dbReference>
<dbReference type="InterPro" id="IPR011990">
    <property type="entry name" value="TPR-like_helical_dom_sf"/>
</dbReference>
<dbReference type="AlphaFoldDB" id="A0A835GWE1"/>
<accession>A0A835GWE1</accession>
<evidence type="ECO:0008006" key="5">
    <source>
        <dbReference type="Google" id="ProtNLM"/>
    </source>
</evidence>
<feature type="repeat" description="PPR" evidence="2">
    <location>
        <begin position="106"/>
        <end position="140"/>
    </location>
</feature>
<gene>
    <name evidence="3" type="ORF">IFM89_039680</name>
</gene>
<proteinExistence type="predicted"/>
<dbReference type="PANTHER" id="PTHR47926:SF440">
    <property type="entry name" value="REPEAT-CONTAINING PROTEIN, PUTATIVE-RELATED"/>
    <property type="match status" value="1"/>
</dbReference>
<evidence type="ECO:0000256" key="1">
    <source>
        <dbReference type="ARBA" id="ARBA00022737"/>
    </source>
</evidence>
<dbReference type="OrthoDB" id="775639at2759"/>
<name>A0A835GWE1_9MAGN</name>
<dbReference type="EMBL" id="JADFTS010000052">
    <property type="protein sequence ID" value="KAF9587097.1"/>
    <property type="molecule type" value="Genomic_DNA"/>
</dbReference>
<evidence type="ECO:0000313" key="3">
    <source>
        <dbReference type="EMBL" id="KAF9587097.1"/>
    </source>
</evidence>
<dbReference type="NCBIfam" id="TIGR00756">
    <property type="entry name" value="PPR"/>
    <property type="match status" value="3"/>
</dbReference>
<dbReference type="InterPro" id="IPR002885">
    <property type="entry name" value="PPR_rpt"/>
</dbReference>
<keyword evidence="1" id="KW-0677">Repeat</keyword>
<dbReference type="GO" id="GO:0003723">
    <property type="term" value="F:RNA binding"/>
    <property type="evidence" value="ECO:0007669"/>
    <property type="project" value="InterPro"/>
</dbReference>
<dbReference type="FunFam" id="1.25.40.10:FF:000348">
    <property type="entry name" value="Pentatricopeptide repeat-containing protein chloroplastic"/>
    <property type="match status" value="1"/>
</dbReference>
<dbReference type="PROSITE" id="PS51375">
    <property type="entry name" value="PPR"/>
    <property type="match status" value="2"/>
</dbReference>
<comment type="caution">
    <text evidence="3">The sequence shown here is derived from an EMBL/GenBank/DDBJ whole genome shotgun (WGS) entry which is preliminary data.</text>
</comment>
<keyword evidence="4" id="KW-1185">Reference proteome</keyword>
<evidence type="ECO:0000313" key="4">
    <source>
        <dbReference type="Proteomes" id="UP000631114"/>
    </source>
</evidence>
<dbReference type="InterPro" id="IPR046960">
    <property type="entry name" value="PPR_At4g14850-like_plant"/>
</dbReference>
<dbReference type="Pfam" id="PF12854">
    <property type="entry name" value="PPR_1"/>
    <property type="match status" value="1"/>
</dbReference>
<dbReference type="PANTHER" id="PTHR47926">
    <property type="entry name" value="PENTATRICOPEPTIDE REPEAT-CONTAINING PROTEIN"/>
    <property type="match status" value="1"/>
</dbReference>
<feature type="repeat" description="PPR" evidence="2">
    <location>
        <begin position="75"/>
        <end position="105"/>
    </location>
</feature>
<dbReference type="GO" id="GO:0009451">
    <property type="term" value="P:RNA modification"/>
    <property type="evidence" value="ECO:0007669"/>
    <property type="project" value="InterPro"/>
</dbReference>